<evidence type="ECO:0008006" key="3">
    <source>
        <dbReference type="Google" id="ProtNLM"/>
    </source>
</evidence>
<dbReference type="SUPFAM" id="SSF53067">
    <property type="entry name" value="Actin-like ATPase domain"/>
    <property type="match status" value="1"/>
</dbReference>
<dbReference type="InterPro" id="IPR043129">
    <property type="entry name" value="ATPase_NBD"/>
</dbReference>
<dbReference type="CDD" id="cd24049">
    <property type="entry name" value="ASKHA_NBD_PilM"/>
    <property type="match status" value="1"/>
</dbReference>
<dbReference type="PIRSF" id="PIRSF019169">
    <property type="entry name" value="PilM"/>
    <property type="match status" value="1"/>
</dbReference>
<gene>
    <name evidence="1" type="ORF">A2931_03185</name>
</gene>
<proteinExistence type="predicted"/>
<dbReference type="AlphaFoldDB" id="A0A1G2F081"/>
<dbReference type="Proteomes" id="UP000177486">
    <property type="component" value="Unassembled WGS sequence"/>
</dbReference>
<protein>
    <recommendedName>
        <fullName evidence="3">SHS2 domain-containing protein</fullName>
    </recommendedName>
</protein>
<reference evidence="1 2" key="1">
    <citation type="journal article" date="2016" name="Nat. Commun.">
        <title>Thousands of microbial genomes shed light on interconnected biogeochemical processes in an aquifer system.</title>
        <authorList>
            <person name="Anantharaman K."/>
            <person name="Brown C.T."/>
            <person name="Hug L.A."/>
            <person name="Sharon I."/>
            <person name="Castelle C.J."/>
            <person name="Probst A.J."/>
            <person name="Thomas B.C."/>
            <person name="Singh A."/>
            <person name="Wilkins M.J."/>
            <person name="Karaoz U."/>
            <person name="Brodie E.L."/>
            <person name="Williams K.H."/>
            <person name="Hubbard S.S."/>
            <person name="Banfield J.F."/>
        </authorList>
    </citation>
    <scope>NUCLEOTIDE SEQUENCE [LARGE SCALE GENOMIC DNA]</scope>
</reference>
<organism evidence="1 2">
    <name type="scientific">Candidatus Niyogibacteria bacterium RIFCSPLOWO2_01_FULL_45_48</name>
    <dbReference type="NCBI Taxonomy" id="1801724"/>
    <lineage>
        <taxon>Bacteria</taxon>
        <taxon>Candidatus Niyogiibacteriota</taxon>
    </lineage>
</organism>
<dbReference type="InterPro" id="IPR005883">
    <property type="entry name" value="PilM"/>
</dbReference>
<name>A0A1G2F081_9BACT</name>
<dbReference type="Gene3D" id="3.30.420.40">
    <property type="match status" value="2"/>
</dbReference>
<dbReference type="PANTHER" id="PTHR32432:SF3">
    <property type="entry name" value="ETHANOLAMINE UTILIZATION PROTEIN EUTJ"/>
    <property type="match status" value="1"/>
</dbReference>
<dbReference type="Gene3D" id="3.30.1490.300">
    <property type="match status" value="1"/>
</dbReference>
<accession>A0A1G2F081</accession>
<dbReference type="InterPro" id="IPR050696">
    <property type="entry name" value="FtsA/MreB"/>
</dbReference>
<evidence type="ECO:0000313" key="2">
    <source>
        <dbReference type="Proteomes" id="UP000177486"/>
    </source>
</evidence>
<dbReference type="Pfam" id="PF11104">
    <property type="entry name" value="PilM_2"/>
    <property type="match status" value="1"/>
</dbReference>
<sequence length="372" mass="40696">MSFIYRLLPPPSYLDFKAMGLDVSDRSIKYAEFADTKDGIRLKKIGKKDLNPGIIEAGEIKKPDELSAILSSIFRPFALNYVIAALPEERAYISAMSLPEAEKEQIKEAVEIELPEKIPLPAGETIFDFEFMPRASESVGGAKITEDQVPHRDAVVYAFPKSVVQDYLKAYLSAGIKPVAFIMETAALSRALVSENDAGRPIMIVDFGKTRTTFVIVSGGLVRFSSTVNVAGESLDRAIAKSSGLSLKEAEKIKKEKGMLNTPENGKVYDAVLPVVAAVADEIERHILFWNTHAEHVHQSEPEISKVILSGGDSNLIGFKEYLGFQLGLPVELGNAWINVAPFEEYIPEVKFNESLEYSAAIGLALTALGAN</sequence>
<dbReference type="EMBL" id="MHMQ01000003">
    <property type="protein sequence ID" value="OGZ31347.1"/>
    <property type="molecule type" value="Genomic_DNA"/>
</dbReference>
<evidence type="ECO:0000313" key="1">
    <source>
        <dbReference type="EMBL" id="OGZ31347.1"/>
    </source>
</evidence>
<dbReference type="PANTHER" id="PTHR32432">
    <property type="entry name" value="CELL DIVISION PROTEIN FTSA-RELATED"/>
    <property type="match status" value="1"/>
</dbReference>
<comment type="caution">
    <text evidence="1">The sequence shown here is derived from an EMBL/GenBank/DDBJ whole genome shotgun (WGS) entry which is preliminary data.</text>
</comment>